<dbReference type="Proteomes" id="UP000235659">
    <property type="component" value="Unassembled WGS sequence"/>
</dbReference>
<dbReference type="InterPro" id="IPR001055">
    <property type="entry name" value="Adrenodoxin-like"/>
</dbReference>
<feature type="compositionally biased region" description="Basic residues" evidence="7">
    <location>
        <begin position="109"/>
        <end position="128"/>
    </location>
</feature>
<dbReference type="PROSITE" id="PS51085">
    <property type="entry name" value="2FE2S_FER_2"/>
    <property type="match status" value="1"/>
</dbReference>
<proteinExistence type="inferred from homology"/>
<dbReference type="Pfam" id="PF00111">
    <property type="entry name" value="Fer2"/>
    <property type="match status" value="1"/>
</dbReference>
<evidence type="ECO:0000256" key="7">
    <source>
        <dbReference type="SAM" id="MobiDB-lite"/>
    </source>
</evidence>
<evidence type="ECO:0000259" key="8">
    <source>
        <dbReference type="PROSITE" id="PS51085"/>
    </source>
</evidence>
<dbReference type="CDD" id="cd00207">
    <property type="entry name" value="fer2"/>
    <property type="match status" value="1"/>
</dbReference>
<evidence type="ECO:0000313" key="10">
    <source>
        <dbReference type="Proteomes" id="UP000235659"/>
    </source>
</evidence>
<protein>
    <recommendedName>
        <fullName evidence="8">2Fe-2S ferredoxin-type domain-containing protein</fullName>
    </recommendedName>
</protein>
<evidence type="ECO:0000256" key="1">
    <source>
        <dbReference type="ARBA" id="ARBA00010914"/>
    </source>
</evidence>
<evidence type="ECO:0000256" key="4">
    <source>
        <dbReference type="ARBA" id="ARBA00023004"/>
    </source>
</evidence>
<evidence type="ECO:0000313" key="9">
    <source>
        <dbReference type="EMBL" id="PMS33693.1"/>
    </source>
</evidence>
<keyword evidence="3" id="KW-0479">Metal-binding</keyword>
<comment type="cofactor">
    <cofactor evidence="6">
        <name>[2Fe-2S] cluster</name>
        <dbReference type="ChEBI" id="CHEBI:190135"/>
    </cofactor>
</comment>
<dbReference type="InterPro" id="IPR001041">
    <property type="entry name" value="2Fe-2S_ferredoxin-type"/>
</dbReference>
<dbReference type="EMBL" id="PNXY01000002">
    <property type="protein sequence ID" value="PMS33693.1"/>
    <property type="molecule type" value="Genomic_DNA"/>
</dbReference>
<dbReference type="Gene3D" id="3.10.20.30">
    <property type="match status" value="1"/>
</dbReference>
<keyword evidence="4" id="KW-0408">Iron</keyword>
<dbReference type="PANTHER" id="PTHR23426:SF65">
    <property type="entry name" value="FERREDOXIN-2, MITOCHONDRIAL"/>
    <property type="match status" value="1"/>
</dbReference>
<feature type="region of interest" description="Disordered" evidence="7">
    <location>
        <begin position="101"/>
        <end position="128"/>
    </location>
</feature>
<evidence type="ECO:0000256" key="6">
    <source>
        <dbReference type="ARBA" id="ARBA00034078"/>
    </source>
</evidence>
<organism evidence="9 10">
    <name type="scientific">Paraburkholderia rhynchosiae</name>
    <dbReference type="NCBI Taxonomy" id="487049"/>
    <lineage>
        <taxon>Bacteria</taxon>
        <taxon>Pseudomonadati</taxon>
        <taxon>Pseudomonadota</taxon>
        <taxon>Betaproteobacteria</taxon>
        <taxon>Burkholderiales</taxon>
        <taxon>Burkholderiaceae</taxon>
        <taxon>Paraburkholderia</taxon>
    </lineage>
</organism>
<reference evidence="9 10" key="1">
    <citation type="submission" date="2018-01" db="EMBL/GenBank/DDBJ databases">
        <title>Whole genome analyses suggest that Burkholderia sensu lato contains two further novel genera in the rhizoxinica-symbiotica group Mycetohabitans gen. nov., and Trinickia gen. nov.: implications for the evolution of diazotrophy and nodulation in the Burkholderiaceae.</title>
        <authorList>
            <person name="Estrada-de los Santos P."/>
            <person name="Palmer M."/>
            <person name="Chavez-Ramirez B."/>
            <person name="Beukes C."/>
            <person name="Steenkamp E.T."/>
            <person name="Hirsch A.M."/>
            <person name="Manyaka P."/>
            <person name="Maluk M."/>
            <person name="Lafos M."/>
            <person name="Crook M."/>
            <person name="Gross E."/>
            <person name="Simon M.F."/>
            <person name="Bueno dos Reis Junior F."/>
            <person name="Poole P.S."/>
            <person name="Venter S.N."/>
            <person name="James E.K."/>
        </authorList>
    </citation>
    <scope>NUCLEOTIDE SEQUENCE [LARGE SCALE GENOMIC DNA]</scope>
    <source>
        <strain evidence="9 10">WSM 3937</strain>
    </source>
</reference>
<dbReference type="SUPFAM" id="SSF54292">
    <property type="entry name" value="2Fe-2S ferredoxin-like"/>
    <property type="match status" value="1"/>
</dbReference>
<sequence>MTTLTVLPSGKTYDVAAGATLLQALLAVGESIEHKCNGKADCGTCHLFVQEGRTSLSKIQRLENDKLDRLVDIGSRLRLACQAVLAAEPVTIELLTSSERRDDRGRIAGGRRGHRRRASRRPRAGARTACARRFRRGHRSARGRPC</sequence>
<feature type="domain" description="2Fe-2S ferredoxin-type" evidence="8">
    <location>
        <begin position="2"/>
        <end position="98"/>
    </location>
</feature>
<dbReference type="InterPro" id="IPR036010">
    <property type="entry name" value="2Fe-2S_ferredoxin-like_sf"/>
</dbReference>
<keyword evidence="10" id="KW-1185">Reference proteome</keyword>
<comment type="caution">
    <text evidence="9">The sequence shown here is derived from an EMBL/GenBank/DDBJ whole genome shotgun (WGS) entry which is preliminary data.</text>
</comment>
<comment type="similarity">
    <text evidence="1">Belongs to the adrenodoxin/putidaredoxin family.</text>
</comment>
<evidence type="ECO:0000256" key="2">
    <source>
        <dbReference type="ARBA" id="ARBA00022714"/>
    </source>
</evidence>
<gene>
    <name evidence="9" type="ORF">C0Z16_03870</name>
</gene>
<keyword evidence="5" id="KW-0411">Iron-sulfur</keyword>
<accession>A0ABX4VF71</accession>
<name>A0ABX4VF71_9BURK</name>
<dbReference type="InterPro" id="IPR012675">
    <property type="entry name" value="Beta-grasp_dom_sf"/>
</dbReference>
<keyword evidence="2" id="KW-0001">2Fe-2S</keyword>
<evidence type="ECO:0000256" key="5">
    <source>
        <dbReference type="ARBA" id="ARBA00023014"/>
    </source>
</evidence>
<dbReference type="PANTHER" id="PTHR23426">
    <property type="entry name" value="FERREDOXIN/ADRENODOXIN"/>
    <property type="match status" value="1"/>
</dbReference>
<evidence type="ECO:0000256" key="3">
    <source>
        <dbReference type="ARBA" id="ARBA00022723"/>
    </source>
</evidence>